<keyword evidence="2" id="KW-0479">Metal-binding</keyword>
<protein>
    <recommendedName>
        <fullName evidence="3">DDE Tnp4 domain-containing protein</fullName>
    </recommendedName>
</protein>
<dbReference type="InParanoid" id="E2AG33"/>
<dbReference type="AlphaFoldDB" id="E2AG33"/>
<evidence type="ECO:0000259" key="3">
    <source>
        <dbReference type="Pfam" id="PF13359"/>
    </source>
</evidence>
<evidence type="ECO:0000313" key="4">
    <source>
        <dbReference type="EMBL" id="EFN67606.1"/>
    </source>
</evidence>
<proteinExistence type="predicted"/>
<gene>
    <name evidence="4" type="ORF">EAG_08212</name>
</gene>
<comment type="cofactor">
    <cofactor evidence="1">
        <name>a divalent metal cation</name>
        <dbReference type="ChEBI" id="CHEBI:60240"/>
    </cofactor>
</comment>
<keyword evidence="5" id="KW-1185">Reference proteome</keyword>
<dbReference type="GO" id="GO:0046872">
    <property type="term" value="F:metal ion binding"/>
    <property type="evidence" value="ECO:0007669"/>
    <property type="project" value="UniProtKB-KW"/>
</dbReference>
<sequence length="177" mass="20306">FLCKLRQGISDEMLKVIFQYSTRQSASLAISLVRKSLRARFIPENIGFAAVDRNTYIQRHVTSFANHLYNPEPDDPKAIVAVDGTYTKVEKSSNFRVLRQTYCKHKGYHLLKPALLVAPDGYILAIHGPYFSDARNNDAAMLLREFDNDVQGMRAWFQQDDIVLVDRGYRDATDFLE</sequence>
<evidence type="ECO:0000313" key="5">
    <source>
        <dbReference type="Proteomes" id="UP000000311"/>
    </source>
</evidence>
<organism evidence="5">
    <name type="scientific">Camponotus floridanus</name>
    <name type="common">Florida carpenter ant</name>
    <dbReference type="NCBI Taxonomy" id="104421"/>
    <lineage>
        <taxon>Eukaryota</taxon>
        <taxon>Metazoa</taxon>
        <taxon>Ecdysozoa</taxon>
        <taxon>Arthropoda</taxon>
        <taxon>Hexapoda</taxon>
        <taxon>Insecta</taxon>
        <taxon>Pterygota</taxon>
        <taxon>Neoptera</taxon>
        <taxon>Endopterygota</taxon>
        <taxon>Hymenoptera</taxon>
        <taxon>Apocrita</taxon>
        <taxon>Aculeata</taxon>
        <taxon>Formicoidea</taxon>
        <taxon>Formicidae</taxon>
        <taxon>Formicinae</taxon>
        <taxon>Camponotus</taxon>
    </lineage>
</organism>
<feature type="non-terminal residue" evidence="4">
    <location>
        <position position="177"/>
    </location>
</feature>
<dbReference type="OrthoDB" id="6765180at2759"/>
<evidence type="ECO:0000256" key="1">
    <source>
        <dbReference type="ARBA" id="ARBA00001968"/>
    </source>
</evidence>
<evidence type="ECO:0000256" key="2">
    <source>
        <dbReference type="ARBA" id="ARBA00022723"/>
    </source>
</evidence>
<dbReference type="Proteomes" id="UP000000311">
    <property type="component" value="Unassembled WGS sequence"/>
</dbReference>
<reference evidence="4 5" key="1">
    <citation type="journal article" date="2010" name="Science">
        <title>Genomic comparison of the ants Camponotus floridanus and Harpegnathos saltator.</title>
        <authorList>
            <person name="Bonasio R."/>
            <person name="Zhang G."/>
            <person name="Ye C."/>
            <person name="Mutti N.S."/>
            <person name="Fang X."/>
            <person name="Qin N."/>
            <person name="Donahue G."/>
            <person name="Yang P."/>
            <person name="Li Q."/>
            <person name="Li C."/>
            <person name="Zhang P."/>
            <person name="Huang Z."/>
            <person name="Berger S.L."/>
            <person name="Reinberg D."/>
            <person name="Wang J."/>
            <person name="Liebig J."/>
        </authorList>
    </citation>
    <scope>NUCLEOTIDE SEQUENCE [LARGE SCALE GENOMIC DNA]</scope>
    <source>
        <strain evidence="5">C129</strain>
    </source>
</reference>
<feature type="domain" description="DDE Tnp4" evidence="3">
    <location>
        <begin position="82"/>
        <end position="170"/>
    </location>
</feature>
<dbReference type="Pfam" id="PF13359">
    <property type="entry name" value="DDE_Tnp_4"/>
    <property type="match status" value="1"/>
</dbReference>
<feature type="non-terminal residue" evidence="4">
    <location>
        <position position="1"/>
    </location>
</feature>
<dbReference type="OMA" id="HIFREDF"/>
<dbReference type="InterPro" id="IPR027806">
    <property type="entry name" value="HARBI1_dom"/>
</dbReference>
<accession>E2AG33</accession>
<name>E2AG33_CAMFO</name>
<dbReference type="EMBL" id="GL439261">
    <property type="protein sequence ID" value="EFN67606.1"/>
    <property type="molecule type" value="Genomic_DNA"/>
</dbReference>